<keyword evidence="2 11" id="KW-0444">Lipid biosynthesis</keyword>
<evidence type="ECO:0000256" key="5">
    <source>
        <dbReference type="ARBA" id="ARBA00023136"/>
    </source>
</evidence>
<evidence type="ECO:0000256" key="6">
    <source>
        <dbReference type="ARBA" id="ARBA00023145"/>
    </source>
</evidence>
<keyword evidence="4 11" id="KW-0443">Lipid metabolism</keyword>
<dbReference type="Proteomes" id="UP000199647">
    <property type="component" value="Unassembled WGS sequence"/>
</dbReference>
<evidence type="ECO:0000256" key="1">
    <source>
        <dbReference type="ARBA" id="ARBA00022475"/>
    </source>
</evidence>
<evidence type="ECO:0000313" key="14">
    <source>
        <dbReference type="Proteomes" id="UP000199647"/>
    </source>
</evidence>
<feature type="modified residue" description="Pyruvic acid (Ser); by autocatalysis" evidence="11">
    <location>
        <position position="191"/>
    </location>
</feature>
<feature type="active site" description="Schiff-base intermediate with substrate; via pyruvic acid" evidence="11">
    <location>
        <position position="191"/>
    </location>
</feature>
<feature type="chain" id="PRO_5023429130" description="Phosphatidylserine decarboxylase beta chain" evidence="11">
    <location>
        <begin position="1"/>
        <end position="190"/>
    </location>
</feature>
<sequence>MLLPHSITDAVPYIHREGRLFIAISLIAAILLGLLWSPLFWILIILTGWMCIFFRDPVRVTPLASDIVVSPADGRVEPIVEAVPPPELWMGPEPRVRISVFMNVFDCHINRAPVGGYVLRRAYKPGKFLSADFDKASEANERNGLVIELPNGERIGVVQIAGLVARRILCWSKQGENLEQGARFGMIRFGSRLDVYLPPGAEVAVHEGQRAVAGETILARLTDGSPITAEFLETRAARLPVRID</sequence>
<dbReference type="PANTHER" id="PTHR35809:SF1">
    <property type="entry name" value="ARCHAETIDYLSERINE DECARBOXYLASE PROENZYME-RELATED"/>
    <property type="match status" value="1"/>
</dbReference>
<protein>
    <recommendedName>
        <fullName evidence="11">Phosphatidylserine decarboxylase proenzyme</fullName>
        <ecNumber evidence="11">4.1.1.65</ecNumber>
    </recommendedName>
    <component>
        <recommendedName>
            <fullName evidence="11">Phosphatidylserine decarboxylase alpha chain</fullName>
        </recommendedName>
    </component>
    <component>
        <recommendedName>
            <fullName evidence="11">Phosphatidylserine decarboxylase beta chain</fullName>
        </recommendedName>
    </component>
</protein>
<evidence type="ECO:0000256" key="3">
    <source>
        <dbReference type="ARBA" id="ARBA00022793"/>
    </source>
</evidence>
<dbReference type="InterPro" id="IPR033175">
    <property type="entry name" value="PSD-A"/>
</dbReference>
<keyword evidence="12" id="KW-0812">Transmembrane</keyword>
<comment type="pathway">
    <text evidence="11">Phospholipid metabolism; phosphatidylethanolamine biosynthesis; phosphatidylethanolamine from CDP-diacylglycerol: step 2/2.</text>
</comment>
<dbReference type="AlphaFoldDB" id="A0A1H9J9R7"/>
<dbReference type="NCBIfam" id="NF003677">
    <property type="entry name" value="PRK05305.1-1"/>
    <property type="match status" value="1"/>
</dbReference>
<keyword evidence="12" id="KW-1133">Transmembrane helix</keyword>
<keyword evidence="7 11" id="KW-0594">Phospholipid biosynthesis</keyword>
<keyword evidence="9 11" id="KW-1208">Phospholipid metabolism</keyword>
<dbReference type="HAMAP" id="MF_00664">
    <property type="entry name" value="PS_decarb_PSD_A"/>
    <property type="match status" value="1"/>
</dbReference>
<dbReference type="STRING" id="1855383.SAMN05216548_10855"/>
<evidence type="ECO:0000256" key="4">
    <source>
        <dbReference type="ARBA" id="ARBA00023098"/>
    </source>
</evidence>
<evidence type="ECO:0000256" key="11">
    <source>
        <dbReference type="HAMAP-Rule" id="MF_00664"/>
    </source>
</evidence>
<evidence type="ECO:0000313" key="13">
    <source>
        <dbReference type="EMBL" id="SEQ83751.1"/>
    </source>
</evidence>
<dbReference type="OrthoDB" id="9790893at2"/>
<dbReference type="UniPathway" id="UPA00558">
    <property type="reaction ID" value="UER00616"/>
</dbReference>
<name>A0A1H9J9R7_9HYPH</name>
<organism evidence="13 14">
    <name type="scientific">Faunimonas pinastri</name>
    <dbReference type="NCBI Taxonomy" id="1855383"/>
    <lineage>
        <taxon>Bacteria</taxon>
        <taxon>Pseudomonadati</taxon>
        <taxon>Pseudomonadota</taxon>
        <taxon>Alphaproteobacteria</taxon>
        <taxon>Hyphomicrobiales</taxon>
        <taxon>Afifellaceae</taxon>
        <taxon>Faunimonas</taxon>
    </lineage>
</organism>
<feature type="site" description="Cleavage (non-hydrolytic); by autocatalysis" evidence="11">
    <location>
        <begin position="190"/>
        <end position="191"/>
    </location>
</feature>
<evidence type="ECO:0000256" key="12">
    <source>
        <dbReference type="SAM" id="Phobius"/>
    </source>
</evidence>
<keyword evidence="10 11" id="KW-0670">Pyruvate</keyword>
<dbReference type="GO" id="GO:0005886">
    <property type="term" value="C:plasma membrane"/>
    <property type="evidence" value="ECO:0007669"/>
    <property type="project" value="UniProtKB-SubCell"/>
</dbReference>
<evidence type="ECO:0000256" key="2">
    <source>
        <dbReference type="ARBA" id="ARBA00022516"/>
    </source>
</evidence>
<keyword evidence="8 11" id="KW-0456">Lyase</keyword>
<comment type="similarity">
    <text evidence="11">Belongs to the phosphatidylserine decarboxylase family. PSD-A subfamily.</text>
</comment>
<keyword evidence="6 11" id="KW-0865">Zymogen</keyword>
<keyword evidence="3 11" id="KW-0210">Decarboxylase</keyword>
<reference evidence="13 14" key="1">
    <citation type="submission" date="2016-10" db="EMBL/GenBank/DDBJ databases">
        <authorList>
            <person name="de Groot N.N."/>
        </authorList>
    </citation>
    <scope>NUCLEOTIDE SEQUENCE [LARGE SCALE GENOMIC DNA]</scope>
    <source>
        <strain evidence="13 14">A52C2</strain>
    </source>
</reference>
<dbReference type="Pfam" id="PF02666">
    <property type="entry name" value="PS_Dcarbxylase"/>
    <property type="match status" value="1"/>
</dbReference>
<comment type="subcellular location">
    <subcellularLocation>
        <location evidence="11">Cell membrane</location>
        <topology evidence="11">Peripheral membrane protein</topology>
    </subcellularLocation>
</comment>
<feature type="chain" id="PRO_5023429129" description="Phosphatidylserine decarboxylase alpha chain" evidence="11">
    <location>
        <begin position="191"/>
        <end position="244"/>
    </location>
</feature>
<dbReference type="RefSeq" id="WP_092496828.1">
    <property type="nucleotide sequence ID" value="NZ_FOFG01000008.1"/>
</dbReference>
<dbReference type="NCBIfam" id="NF003678">
    <property type="entry name" value="PRK05305.1-2"/>
    <property type="match status" value="1"/>
</dbReference>
<proteinExistence type="inferred from homology"/>
<dbReference type="EMBL" id="FOFG01000008">
    <property type="protein sequence ID" value="SEQ83751.1"/>
    <property type="molecule type" value="Genomic_DNA"/>
</dbReference>
<dbReference type="EC" id="4.1.1.65" evidence="11"/>
<comment type="PTM">
    <text evidence="11">Is synthesized initially as an inactive proenzyme. Formation of the active enzyme involves a self-maturation process in which the active site pyruvoyl group is generated from an internal serine residue via an autocatalytic post-translational modification. Two non-identical subunits are generated from the proenzyme in this reaction, and the pyruvate is formed at the N-terminus of the alpha chain, which is derived from the carboxyl end of the proenzyme. The post-translation cleavage follows an unusual pathway, termed non-hydrolytic serinolysis, in which the side chain hydroxyl group of the serine supplies its oxygen atom to form the C-terminus of the beta chain, while the remainder of the serine residue undergoes an oxidative deamination to produce ammonia and the pyruvoyl prosthetic group on the alpha chain.</text>
</comment>
<evidence type="ECO:0000256" key="8">
    <source>
        <dbReference type="ARBA" id="ARBA00023239"/>
    </source>
</evidence>
<accession>A0A1H9J9R7</accession>
<keyword evidence="1 11" id="KW-1003">Cell membrane</keyword>
<evidence type="ECO:0000256" key="9">
    <source>
        <dbReference type="ARBA" id="ARBA00023264"/>
    </source>
</evidence>
<dbReference type="GO" id="GO:0006646">
    <property type="term" value="P:phosphatidylethanolamine biosynthetic process"/>
    <property type="evidence" value="ECO:0007669"/>
    <property type="project" value="UniProtKB-UniRule"/>
</dbReference>
<keyword evidence="5 11" id="KW-0472">Membrane</keyword>
<feature type="transmembrane region" description="Helical" evidence="12">
    <location>
        <begin position="20"/>
        <end position="46"/>
    </location>
</feature>
<dbReference type="PANTHER" id="PTHR35809">
    <property type="entry name" value="ARCHAETIDYLSERINE DECARBOXYLASE PROENZYME-RELATED"/>
    <property type="match status" value="1"/>
</dbReference>
<keyword evidence="14" id="KW-1185">Reference proteome</keyword>
<dbReference type="GO" id="GO:0004609">
    <property type="term" value="F:phosphatidylserine decarboxylase activity"/>
    <property type="evidence" value="ECO:0007669"/>
    <property type="project" value="UniProtKB-UniRule"/>
</dbReference>
<comment type="catalytic activity">
    <reaction evidence="11">
        <text>a 1,2-diacyl-sn-glycero-3-phospho-L-serine + H(+) = a 1,2-diacyl-sn-glycero-3-phosphoethanolamine + CO2</text>
        <dbReference type="Rhea" id="RHEA:20828"/>
        <dbReference type="ChEBI" id="CHEBI:15378"/>
        <dbReference type="ChEBI" id="CHEBI:16526"/>
        <dbReference type="ChEBI" id="CHEBI:57262"/>
        <dbReference type="ChEBI" id="CHEBI:64612"/>
        <dbReference type="EC" id="4.1.1.65"/>
    </reaction>
</comment>
<comment type="cofactor">
    <cofactor evidence="11">
        <name>pyruvate</name>
        <dbReference type="ChEBI" id="CHEBI:15361"/>
    </cofactor>
    <text evidence="11">Binds 1 pyruvoyl group covalently per subunit.</text>
</comment>
<evidence type="ECO:0000256" key="7">
    <source>
        <dbReference type="ARBA" id="ARBA00023209"/>
    </source>
</evidence>
<gene>
    <name evidence="11" type="primary">psd</name>
    <name evidence="13" type="ORF">SAMN05216548_10855</name>
</gene>
<dbReference type="NCBIfam" id="NF003679">
    <property type="entry name" value="PRK05305.1-3"/>
    <property type="match status" value="1"/>
</dbReference>
<dbReference type="NCBIfam" id="NF003685">
    <property type="entry name" value="PRK05305.2-5"/>
    <property type="match status" value="1"/>
</dbReference>
<evidence type="ECO:0000256" key="10">
    <source>
        <dbReference type="ARBA" id="ARBA00023317"/>
    </source>
</evidence>
<comment type="function">
    <text evidence="11">Catalyzes the formation of phosphatidylethanolamine (PtdEtn) from phosphatidylserine (PtdSer).</text>
</comment>
<dbReference type="InterPro" id="IPR003817">
    <property type="entry name" value="PS_Dcarbxylase"/>
</dbReference>
<comment type="subunit">
    <text evidence="11">Heterodimer of a large membrane-associated beta subunit and a small pyruvoyl-containing alpha subunit.</text>
</comment>